<dbReference type="HOGENOM" id="CLU_2212853_0_0_1"/>
<dbReference type="AlphaFoldDB" id="B7QNY9"/>
<gene>
    <name evidence="2" type="ORF">IscW_ISCW015207</name>
</gene>
<dbReference type="PaxDb" id="6945-B7QNY9"/>
<dbReference type="VEuPathDB" id="VectorBase:ISCW015207"/>
<evidence type="ECO:0000313" key="4">
    <source>
        <dbReference type="Proteomes" id="UP000001555"/>
    </source>
</evidence>
<evidence type="ECO:0000313" key="2">
    <source>
        <dbReference type="EMBL" id="EEC20560.1"/>
    </source>
</evidence>
<reference evidence="3" key="2">
    <citation type="submission" date="2020-05" db="UniProtKB">
        <authorList>
            <consortium name="EnsemblMetazoa"/>
        </authorList>
    </citation>
    <scope>IDENTIFICATION</scope>
    <source>
        <strain evidence="3">wikel</strain>
    </source>
</reference>
<keyword evidence="4" id="KW-1185">Reference proteome</keyword>
<dbReference type="EnsemblMetazoa" id="ISCW015207-RA">
    <property type="protein sequence ID" value="ISCW015207-PA"/>
    <property type="gene ID" value="ISCW015207"/>
</dbReference>
<dbReference type="InParanoid" id="B7QNY9"/>
<feature type="region of interest" description="Disordered" evidence="1">
    <location>
        <begin position="1"/>
        <end position="25"/>
    </location>
</feature>
<sequence length="107" mass="11830">MRLPVVLTRDPTYTHTHQPSAGRDDLARAEGQARWMSRKARACLGLSSDRLPHPGPAASGLAPRSEQVERRLSFLTVPALSHPQFVEGALQQQQKCSVTMLVIFVRS</sequence>
<accession>B7QNY9</accession>
<protein>
    <submittedName>
        <fullName evidence="2 3">Uncharacterized protein</fullName>
    </submittedName>
</protein>
<name>B7QNY9_IXOSC</name>
<dbReference type="EMBL" id="ABJB010092038">
    <property type="status" value="NOT_ANNOTATED_CDS"/>
    <property type="molecule type" value="Genomic_DNA"/>
</dbReference>
<dbReference type="EMBL" id="DS980621">
    <property type="protein sequence ID" value="EEC20560.1"/>
    <property type="molecule type" value="Genomic_DNA"/>
</dbReference>
<organism>
    <name type="scientific">Ixodes scapularis</name>
    <name type="common">Black-legged tick</name>
    <name type="synonym">Deer tick</name>
    <dbReference type="NCBI Taxonomy" id="6945"/>
    <lineage>
        <taxon>Eukaryota</taxon>
        <taxon>Metazoa</taxon>
        <taxon>Ecdysozoa</taxon>
        <taxon>Arthropoda</taxon>
        <taxon>Chelicerata</taxon>
        <taxon>Arachnida</taxon>
        <taxon>Acari</taxon>
        <taxon>Parasitiformes</taxon>
        <taxon>Ixodida</taxon>
        <taxon>Ixodoidea</taxon>
        <taxon>Ixodidae</taxon>
        <taxon>Ixodinae</taxon>
        <taxon>Ixodes</taxon>
    </lineage>
</organism>
<dbReference type="VEuPathDB" id="VectorBase:ISCI015207"/>
<proteinExistence type="predicted"/>
<evidence type="ECO:0000256" key="1">
    <source>
        <dbReference type="SAM" id="MobiDB-lite"/>
    </source>
</evidence>
<evidence type="ECO:0000313" key="3">
    <source>
        <dbReference type="EnsemblMetazoa" id="ISCW015207-PA"/>
    </source>
</evidence>
<reference evidence="2 4" key="1">
    <citation type="submission" date="2008-03" db="EMBL/GenBank/DDBJ databases">
        <title>Annotation of Ixodes scapularis.</title>
        <authorList>
            <consortium name="Ixodes scapularis Genome Project Consortium"/>
            <person name="Caler E."/>
            <person name="Hannick L.I."/>
            <person name="Bidwell S."/>
            <person name="Joardar V."/>
            <person name="Thiagarajan M."/>
            <person name="Amedeo P."/>
            <person name="Galinsky K.J."/>
            <person name="Schobel S."/>
            <person name="Inman J."/>
            <person name="Hostetler J."/>
            <person name="Miller J."/>
            <person name="Hammond M."/>
            <person name="Megy K."/>
            <person name="Lawson D."/>
            <person name="Kodira C."/>
            <person name="Sutton G."/>
            <person name="Meyer J."/>
            <person name="Hill C.A."/>
            <person name="Birren B."/>
            <person name="Nene V."/>
            <person name="Collins F."/>
            <person name="Alarcon-Chaidez F."/>
            <person name="Wikel S."/>
            <person name="Strausberg R."/>
        </authorList>
    </citation>
    <scope>NUCLEOTIDE SEQUENCE [LARGE SCALE GENOMIC DNA]</scope>
    <source>
        <strain evidence="4">Wikel</strain>
        <strain evidence="2">Wikel colony</strain>
    </source>
</reference>
<dbReference type="Proteomes" id="UP000001555">
    <property type="component" value="Unassembled WGS sequence"/>
</dbReference>